<accession>I3C319</accession>
<organism evidence="7 8">
    <name type="scientific">Galbibacter orientalis DSM 19592</name>
    <dbReference type="NCBI Taxonomy" id="926559"/>
    <lineage>
        <taxon>Bacteria</taxon>
        <taxon>Pseudomonadati</taxon>
        <taxon>Bacteroidota</taxon>
        <taxon>Flavobacteriia</taxon>
        <taxon>Flavobacteriales</taxon>
        <taxon>Flavobacteriaceae</taxon>
        <taxon>Galbibacter</taxon>
    </lineage>
</organism>
<name>I3C319_9FLAO</name>
<keyword evidence="4" id="KW-0012">Acyltransferase</keyword>
<sequence>MSQLSEPLNSKHKKSEFSCGKEMLDTYIQKQANQDVKRKLSVCFVINEIETNLIKGYYTLSNTSVSSDFIPNQIRNKLPKAYNSIPATLLGRLAIDNRFQGQGIGKYLLIDALKRSYEISKTIASFAVVVDPIDQDAENFYNKYGFIKLPDSGKMFLPMKTISQLFE</sequence>
<dbReference type="eggNOG" id="COG0456">
    <property type="taxonomic scope" value="Bacteria"/>
</dbReference>
<evidence type="ECO:0000256" key="1">
    <source>
        <dbReference type="ARBA" id="ARBA00022491"/>
    </source>
</evidence>
<dbReference type="InterPro" id="IPR016181">
    <property type="entry name" value="Acyl_CoA_acyltransferase"/>
</dbReference>
<dbReference type="STRING" id="926559.JoomaDRAFT_0990"/>
<dbReference type="PANTHER" id="PTHR36449:SF1">
    <property type="entry name" value="ACETYLTRANSFERASE"/>
    <property type="match status" value="1"/>
</dbReference>
<dbReference type="GO" id="GO:0016747">
    <property type="term" value="F:acyltransferase activity, transferring groups other than amino-acyl groups"/>
    <property type="evidence" value="ECO:0007669"/>
    <property type="project" value="InterPro"/>
</dbReference>
<dbReference type="AlphaFoldDB" id="I3C319"/>
<evidence type="ECO:0000256" key="5">
    <source>
        <dbReference type="ARBA" id="ARBA00049880"/>
    </source>
</evidence>
<keyword evidence="1" id="KW-0678">Repressor</keyword>
<evidence type="ECO:0000256" key="3">
    <source>
        <dbReference type="ARBA" id="ARBA00022679"/>
    </source>
</evidence>
<dbReference type="Proteomes" id="UP000004690">
    <property type="component" value="Unassembled WGS sequence"/>
</dbReference>
<dbReference type="HOGENOM" id="CLU_101288_3_0_10"/>
<dbReference type="RefSeq" id="WP_008611103.1">
    <property type="nucleotide sequence ID" value="NZ_JH651379.1"/>
</dbReference>
<dbReference type="Pfam" id="PF13508">
    <property type="entry name" value="Acetyltransf_7"/>
    <property type="match status" value="1"/>
</dbReference>
<keyword evidence="3 7" id="KW-0808">Transferase</keyword>
<dbReference type="OrthoDB" id="9799147at2"/>
<reference evidence="7 8" key="1">
    <citation type="submission" date="2012-02" db="EMBL/GenBank/DDBJ databases">
        <title>Improved High-Quality Draft genome of Joostella marina DSM 19592.</title>
        <authorList>
            <consortium name="US DOE Joint Genome Institute (JGI-PGF)"/>
            <person name="Lucas S."/>
            <person name="Copeland A."/>
            <person name="Lapidus A."/>
            <person name="Bruce D."/>
            <person name="Goodwin L."/>
            <person name="Pitluck S."/>
            <person name="Peters L."/>
            <person name="Chertkov O."/>
            <person name="Ovchinnikova G."/>
            <person name="Kyrpides N."/>
            <person name="Mavromatis K."/>
            <person name="Detter J.C."/>
            <person name="Han C."/>
            <person name="Land M."/>
            <person name="Hauser L."/>
            <person name="Markowitz V."/>
            <person name="Cheng J.-F."/>
            <person name="Hugenholtz P."/>
            <person name="Woyke T."/>
            <person name="Wu D."/>
            <person name="Tindall B."/>
            <person name="Brambilla E."/>
            <person name="Klenk H.-P."/>
            <person name="Eisen J.A."/>
        </authorList>
    </citation>
    <scope>NUCLEOTIDE SEQUENCE [LARGE SCALE GENOMIC DNA]</scope>
    <source>
        <strain evidence="7 8">DSM 19592</strain>
    </source>
</reference>
<dbReference type="Gene3D" id="3.40.630.30">
    <property type="match status" value="1"/>
</dbReference>
<proteinExistence type="predicted"/>
<dbReference type="InterPro" id="IPR000182">
    <property type="entry name" value="GNAT_dom"/>
</dbReference>
<keyword evidence="8" id="KW-1185">Reference proteome</keyword>
<keyword evidence="2" id="KW-1277">Toxin-antitoxin system</keyword>
<dbReference type="PANTHER" id="PTHR36449">
    <property type="entry name" value="ACETYLTRANSFERASE-RELATED"/>
    <property type="match status" value="1"/>
</dbReference>
<gene>
    <name evidence="7" type="ORF">JoomaDRAFT_0990</name>
</gene>
<dbReference type="EMBL" id="JH651379">
    <property type="protein sequence ID" value="EIJ38012.1"/>
    <property type="molecule type" value="Genomic_DNA"/>
</dbReference>
<evidence type="ECO:0000256" key="2">
    <source>
        <dbReference type="ARBA" id="ARBA00022649"/>
    </source>
</evidence>
<evidence type="ECO:0000256" key="4">
    <source>
        <dbReference type="ARBA" id="ARBA00023315"/>
    </source>
</evidence>
<evidence type="ECO:0000313" key="8">
    <source>
        <dbReference type="Proteomes" id="UP000004690"/>
    </source>
</evidence>
<dbReference type="CDD" id="cd04301">
    <property type="entry name" value="NAT_SF"/>
    <property type="match status" value="1"/>
</dbReference>
<feature type="domain" description="N-acetyltransferase" evidence="6">
    <location>
        <begin position="89"/>
        <end position="147"/>
    </location>
</feature>
<evidence type="ECO:0000259" key="6">
    <source>
        <dbReference type="Pfam" id="PF13508"/>
    </source>
</evidence>
<evidence type="ECO:0000313" key="7">
    <source>
        <dbReference type="EMBL" id="EIJ38012.1"/>
    </source>
</evidence>
<comment type="catalytic activity">
    <reaction evidence="5">
        <text>glycyl-tRNA(Gly) + acetyl-CoA = N-acetylglycyl-tRNA(Gly) + CoA + H(+)</text>
        <dbReference type="Rhea" id="RHEA:81867"/>
        <dbReference type="Rhea" id="RHEA-COMP:9683"/>
        <dbReference type="Rhea" id="RHEA-COMP:19766"/>
        <dbReference type="ChEBI" id="CHEBI:15378"/>
        <dbReference type="ChEBI" id="CHEBI:57287"/>
        <dbReference type="ChEBI" id="CHEBI:57288"/>
        <dbReference type="ChEBI" id="CHEBI:78522"/>
        <dbReference type="ChEBI" id="CHEBI:232036"/>
    </reaction>
</comment>
<protein>
    <submittedName>
        <fullName evidence="7">Acetyltransferase</fullName>
    </submittedName>
</protein>
<dbReference type="SUPFAM" id="SSF55729">
    <property type="entry name" value="Acyl-CoA N-acyltransferases (Nat)"/>
    <property type="match status" value="1"/>
</dbReference>